<keyword evidence="3 5" id="KW-1133">Transmembrane helix</keyword>
<comment type="catalytic activity">
    <reaction evidence="5">
        <text>a di-trans,poly-cis-dolichal + NADP(+) = a di-trans,poly-cis-polyprenal + NADPH + H(+)</text>
        <dbReference type="Rhea" id="RHEA:80727"/>
        <dbReference type="Rhea" id="RHEA-COMP:19536"/>
        <dbReference type="Rhea" id="RHEA-COMP:19537"/>
        <dbReference type="ChEBI" id="CHEBI:15378"/>
        <dbReference type="ChEBI" id="CHEBI:57783"/>
        <dbReference type="ChEBI" id="CHEBI:58349"/>
        <dbReference type="ChEBI" id="CHEBI:231623"/>
        <dbReference type="ChEBI" id="CHEBI:231637"/>
        <dbReference type="EC" id="1.3.1.94"/>
    </reaction>
    <physiologicalReaction direction="right-to-left" evidence="5">
        <dbReference type="Rhea" id="RHEA:80729"/>
    </physiologicalReaction>
</comment>
<comment type="function">
    <text evidence="5">Plays a key role in early steps of protein N-linked glycosylation by being involved in the conversion of polyprenol into dolichol. Acts as a polyprenal reductase that mediates the reduction of polyprenal into dolichal in a NADP-dependent mechanism. Dolichols are required for the synthesis of dolichol-linked monosaccharides and the oligosaccharide precursor used for N-glycosylation.</text>
</comment>
<dbReference type="GeneID" id="70178790"/>
<keyword evidence="4 5" id="KW-0472">Membrane</keyword>
<evidence type="ECO:0000256" key="2">
    <source>
        <dbReference type="ARBA" id="ARBA00022692"/>
    </source>
</evidence>
<feature type="transmembrane region" description="Helical" evidence="5">
    <location>
        <begin position="91"/>
        <end position="111"/>
    </location>
</feature>
<comment type="caution">
    <text evidence="7">The sequence shown here is derived from an EMBL/GenBank/DDBJ whole genome shotgun (WGS) entry which is preliminary data.</text>
</comment>
<dbReference type="GO" id="GO:0006488">
    <property type="term" value="P:dolichol-linked oligosaccharide biosynthetic process"/>
    <property type="evidence" value="ECO:0007669"/>
    <property type="project" value="UniProtKB-UniRule"/>
</dbReference>
<dbReference type="PANTHER" id="PTHR14624:SF0">
    <property type="entry name" value="POLYPRENOL REDUCTASE"/>
    <property type="match status" value="1"/>
</dbReference>
<dbReference type="EC" id="1.3.1.94" evidence="5"/>
<evidence type="ECO:0000313" key="8">
    <source>
        <dbReference type="Proteomes" id="UP000756346"/>
    </source>
</evidence>
<reference evidence="7" key="1">
    <citation type="journal article" date="2021" name="Nat. Commun.">
        <title>Genetic determinants of endophytism in the Arabidopsis root mycobiome.</title>
        <authorList>
            <person name="Mesny F."/>
            <person name="Miyauchi S."/>
            <person name="Thiergart T."/>
            <person name="Pickel B."/>
            <person name="Atanasova L."/>
            <person name="Karlsson M."/>
            <person name="Huettel B."/>
            <person name="Barry K.W."/>
            <person name="Haridas S."/>
            <person name="Chen C."/>
            <person name="Bauer D."/>
            <person name="Andreopoulos W."/>
            <person name="Pangilinan J."/>
            <person name="LaButti K."/>
            <person name="Riley R."/>
            <person name="Lipzen A."/>
            <person name="Clum A."/>
            <person name="Drula E."/>
            <person name="Henrissat B."/>
            <person name="Kohler A."/>
            <person name="Grigoriev I.V."/>
            <person name="Martin F.M."/>
            <person name="Hacquard S."/>
        </authorList>
    </citation>
    <scope>NUCLEOTIDE SEQUENCE</scope>
    <source>
        <strain evidence="7">MPI-CAGE-CH-0230</strain>
    </source>
</reference>
<comment type="similarity">
    <text evidence="5">Belongs to the steroid 5-alpha reductase family. Polyprenal reductase subfamily.</text>
</comment>
<dbReference type="PROSITE" id="PS50244">
    <property type="entry name" value="S5A_REDUCTASE"/>
    <property type="match status" value="1"/>
</dbReference>
<comment type="subcellular location">
    <subcellularLocation>
        <location evidence="1">Endomembrane system</location>
        <topology evidence="1">Multi-pass membrane protein</topology>
    </subcellularLocation>
    <subcellularLocation>
        <location evidence="5">Endoplasmic reticulum membrane</location>
    </subcellularLocation>
</comment>
<protein>
    <recommendedName>
        <fullName evidence="5">Polyprenal reductase</fullName>
        <ecNumber evidence="5">1.3.1.94</ecNumber>
    </recommendedName>
</protein>
<feature type="transmembrane region" description="Helical" evidence="5">
    <location>
        <begin position="170"/>
        <end position="190"/>
    </location>
</feature>
<evidence type="ECO:0000313" key="7">
    <source>
        <dbReference type="EMBL" id="KAH7041111.1"/>
    </source>
</evidence>
<dbReference type="GO" id="GO:0016095">
    <property type="term" value="P:polyprenol catabolic process"/>
    <property type="evidence" value="ECO:0007669"/>
    <property type="project" value="UniProtKB-UniRule"/>
</dbReference>
<evidence type="ECO:0000259" key="6">
    <source>
        <dbReference type="Pfam" id="PF02544"/>
    </source>
</evidence>
<sequence length="323" mass="36409">MAAYWLQSLTPAAACQLFYVVASLFVLGITIMPDSAKGLLLSYGPRSQQKQRQRQTDQKPIAEQSQNANGDAWFIQLLDWITSIGKVPHSWFAHFYIISVVCSAFWATQFFTNGRILRSAVSQGSFAMTASERGMTMDQVVLTWILMSLQGGRRLYESLFVMRSSSSRMWFVHWALGLAFYFSTSIAVWAEGSRAILHSRHQIADLEMPTFKTVLGTLAFFVAWLSQNRCHVYLSTLKKYSLPDRGLFRFIVSPHYTCECCLYLALAIVAAPAGKPINRTLLCAAMFVAINLGATAAGTKQWYEEKFGADKVRGKWRMIPLVY</sequence>
<feature type="transmembrane region" description="Helical" evidence="5">
    <location>
        <begin position="12"/>
        <end position="32"/>
    </location>
</feature>
<keyword evidence="5" id="KW-0560">Oxidoreductase</keyword>
<dbReference type="RefSeq" id="XP_046019166.1">
    <property type="nucleotide sequence ID" value="XM_046149244.1"/>
</dbReference>
<dbReference type="InterPro" id="IPR001104">
    <property type="entry name" value="3-oxo-5_a-steroid_4-DH_C"/>
</dbReference>
<organism evidence="7 8">
    <name type="scientific">Microdochium trichocladiopsis</name>
    <dbReference type="NCBI Taxonomy" id="1682393"/>
    <lineage>
        <taxon>Eukaryota</taxon>
        <taxon>Fungi</taxon>
        <taxon>Dikarya</taxon>
        <taxon>Ascomycota</taxon>
        <taxon>Pezizomycotina</taxon>
        <taxon>Sordariomycetes</taxon>
        <taxon>Xylariomycetidae</taxon>
        <taxon>Xylariales</taxon>
        <taxon>Microdochiaceae</taxon>
        <taxon>Microdochium</taxon>
    </lineage>
</organism>
<keyword evidence="8" id="KW-1185">Reference proteome</keyword>
<dbReference type="Pfam" id="PF02544">
    <property type="entry name" value="Steroid_dh"/>
    <property type="match status" value="1"/>
</dbReference>
<dbReference type="GO" id="GO:0003865">
    <property type="term" value="F:3-oxo-5-alpha-steroid 4-dehydrogenase activity"/>
    <property type="evidence" value="ECO:0007669"/>
    <property type="project" value="TreeGrafter"/>
</dbReference>
<evidence type="ECO:0000256" key="5">
    <source>
        <dbReference type="RuleBase" id="RU367081"/>
    </source>
</evidence>
<keyword evidence="2 5" id="KW-0812">Transmembrane</keyword>
<dbReference type="GO" id="GO:0160198">
    <property type="term" value="F:polyprenal reductase activity"/>
    <property type="evidence" value="ECO:0007669"/>
    <property type="project" value="UniProtKB-EC"/>
</dbReference>
<dbReference type="OrthoDB" id="541710at2759"/>
<accession>A0A9P9BUL9</accession>
<keyword evidence="5" id="KW-0256">Endoplasmic reticulum</keyword>
<dbReference type="PANTHER" id="PTHR14624">
    <property type="entry name" value="DFG10 PROTEIN"/>
    <property type="match status" value="1"/>
</dbReference>
<keyword evidence="5" id="KW-0521">NADP</keyword>
<dbReference type="InterPro" id="IPR039698">
    <property type="entry name" value="Dfg10/SRD5A3"/>
</dbReference>
<feature type="transmembrane region" description="Helical" evidence="5">
    <location>
        <begin position="247"/>
        <end position="271"/>
    </location>
</feature>
<dbReference type="GO" id="GO:0102389">
    <property type="term" value="F:polyprenol reductase activity"/>
    <property type="evidence" value="ECO:0007669"/>
    <property type="project" value="UniProtKB-UniRule"/>
</dbReference>
<name>A0A9P9BUL9_9PEZI</name>
<evidence type="ECO:0000256" key="1">
    <source>
        <dbReference type="ARBA" id="ARBA00004127"/>
    </source>
</evidence>
<feature type="domain" description="3-oxo-5-alpha-steroid 4-dehydrogenase C-terminal" evidence="6">
    <location>
        <begin position="208"/>
        <end position="323"/>
    </location>
</feature>
<gene>
    <name evidence="7" type="ORF">B0I36DRAFT_233651</name>
</gene>
<feature type="transmembrane region" description="Helical" evidence="5">
    <location>
        <begin position="210"/>
        <end position="226"/>
    </location>
</feature>
<dbReference type="AlphaFoldDB" id="A0A9P9BUL9"/>
<dbReference type="EMBL" id="JAGTJQ010000001">
    <property type="protein sequence ID" value="KAH7041111.1"/>
    <property type="molecule type" value="Genomic_DNA"/>
</dbReference>
<dbReference type="GO" id="GO:0005789">
    <property type="term" value="C:endoplasmic reticulum membrane"/>
    <property type="evidence" value="ECO:0007669"/>
    <property type="project" value="UniProtKB-SubCell"/>
</dbReference>
<comment type="pathway">
    <text evidence="5">Protein modification; protein glycosylation.</text>
</comment>
<dbReference type="Proteomes" id="UP000756346">
    <property type="component" value="Unassembled WGS sequence"/>
</dbReference>
<proteinExistence type="inferred from homology"/>
<evidence type="ECO:0000256" key="3">
    <source>
        <dbReference type="ARBA" id="ARBA00022989"/>
    </source>
</evidence>
<evidence type="ECO:0000256" key="4">
    <source>
        <dbReference type="ARBA" id="ARBA00023136"/>
    </source>
</evidence>